<evidence type="ECO:0000313" key="3">
    <source>
        <dbReference type="Proteomes" id="UP001279734"/>
    </source>
</evidence>
<dbReference type="AlphaFoldDB" id="A0AAD3STS4"/>
<feature type="region of interest" description="Disordered" evidence="1">
    <location>
        <begin position="126"/>
        <end position="153"/>
    </location>
</feature>
<sequence length="197" mass="20548">MDPPPCFENAPANSLMVGSMMESSFSPTTGDGLGINDQLHPTAELLCDSGSKPPPLKCAVEDCAIKSDIQEHSPSLVLPPASPLSVSHDPSSSHILRSESAVSDSVLLNKLTSPARQVTNCLSAAASSEDASIDHSGSSSRGEGVDQAVDAPPFDDVESNRAMIEARIAAVEASPNSACRIASDVERLRKQLVEIKA</sequence>
<gene>
    <name evidence="2" type="ORF">Nepgr_018828</name>
</gene>
<reference evidence="2" key="1">
    <citation type="submission" date="2023-05" db="EMBL/GenBank/DDBJ databases">
        <title>Nepenthes gracilis genome sequencing.</title>
        <authorList>
            <person name="Fukushima K."/>
        </authorList>
    </citation>
    <scope>NUCLEOTIDE SEQUENCE</scope>
    <source>
        <strain evidence="2">SING2019-196</strain>
    </source>
</reference>
<dbReference type="EMBL" id="BSYO01000017">
    <property type="protein sequence ID" value="GMH16987.1"/>
    <property type="molecule type" value="Genomic_DNA"/>
</dbReference>
<evidence type="ECO:0000256" key="1">
    <source>
        <dbReference type="SAM" id="MobiDB-lite"/>
    </source>
</evidence>
<protein>
    <submittedName>
        <fullName evidence="2">Uncharacterized protein</fullName>
    </submittedName>
</protein>
<comment type="caution">
    <text evidence="2">The sequence shown here is derived from an EMBL/GenBank/DDBJ whole genome shotgun (WGS) entry which is preliminary data.</text>
</comment>
<keyword evidence="3" id="KW-1185">Reference proteome</keyword>
<name>A0AAD3STS4_NEPGR</name>
<dbReference type="Proteomes" id="UP001279734">
    <property type="component" value="Unassembled WGS sequence"/>
</dbReference>
<accession>A0AAD3STS4</accession>
<organism evidence="2 3">
    <name type="scientific">Nepenthes gracilis</name>
    <name type="common">Slender pitcher plant</name>
    <dbReference type="NCBI Taxonomy" id="150966"/>
    <lineage>
        <taxon>Eukaryota</taxon>
        <taxon>Viridiplantae</taxon>
        <taxon>Streptophyta</taxon>
        <taxon>Embryophyta</taxon>
        <taxon>Tracheophyta</taxon>
        <taxon>Spermatophyta</taxon>
        <taxon>Magnoliopsida</taxon>
        <taxon>eudicotyledons</taxon>
        <taxon>Gunneridae</taxon>
        <taxon>Pentapetalae</taxon>
        <taxon>Caryophyllales</taxon>
        <taxon>Nepenthaceae</taxon>
        <taxon>Nepenthes</taxon>
    </lineage>
</organism>
<evidence type="ECO:0000313" key="2">
    <source>
        <dbReference type="EMBL" id="GMH16987.1"/>
    </source>
</evidence>
<proteinExistence type="predicted"/>